<dbReference type="PATRIC" id="fig|1122985.7.peg.2360"/>
<proteinExistence type="predicted"/>
<dbReference type="Proteomes" id="UP000027442">
    <property type="component" value="Unassembled WGS sequence"/>
</dbReference>
<protein>
    <submittedName>
        <fullName evidence="1">Uncharacterized protein</fullName>
    </submittedName>
</protein>
<accession>A0A069QFX7</accession>
<dbReference type="AlphaFoldDB" id="A0A069QFX7"/>
<reference evidence="1 2" key="1">
    <citation type="submission" date="2013-08" db="EMBL/GenBank/DDBJ databases">
        <authorList>
            <person name="Weinstock G."/>
            <person name="Sodergren E."/>
            <person name="Wylie T."/>
            <person name="Fulton L."/>
            <person name="Fulton R."/>
            <person name="Fronick C."/>
            <person name="O'Laughlin M."/>
            <person name="Godfrey J."/>
            <person name="Miner T."/>
            <person name="Herter B."/>
            <person name="Appelbaum E."/>
            <person name="Cordes M."/>
            <person name="Lek S."/>
            <person name="Wollam A."/>
            <person name="Pepin K.H."/>
            <person name="Palsikar V.B."/>
            <person name="Mitreva M."/>
            <person name="Wilson R.K."/>
        </authorList>
    </citation>
    <scope>NUCLEOTIDE SEQUENCE [LARGE SCALE GENOMIC DNA]</scope>
    <source>
        <strain evidence="1 2">ATCC 15930</strain>
    </source>
</reference>
<evidence type="ECO:0000313" key="2">
    <source>
        <dbReference type="Proteomes" id="UP000027442"/>
    </source>
</evidence>
<sequence length="44" mass="5240">MILCQTHSEHIKILHEFGTRETLYANYRYAVVGEIAIRFYLILL</sequence>
<comment type="caution">
    <text evidence="1">The sequence shown here is derived from an EMBL/GenBank/DDBJ whole genome shotgun (WGS) entry which is preliminary data.</text>
</comment>
<evidence type="ECO:0000313" key="1">
    <source>
        <dbReference type="EMBL" id="KDR51670.1"/>
    </source>
</evidence>
<keyword evidence="2" id="KW-1185">Reference proteome</keyword>
<gene>
    <name evidence="1" type="ORF">HMPREF1991_02280</name>
</gene>
<organism evidence="1 2">
    <name type="scientific">Hoylesella loescheii DSM 19665 = JCM 12249 = ATCC 15930</name>
    <dbReference type="NCBI Taxonomy" id="1122985"/>
    <lineage>
        <taxon>Bacteria</taxon>
        <taxon>Pseudomonadati</taxon>
        <taxon>Bacteroidota</taxon>
        <taxon>Bacteroidia</taxon>
        <taxon>Bacteroidales</taxon>
        <taxon>Prevotellaceae</taxon>
        <taxon>Hoylesella</taxon>
    </lineage>
</organism>
<dbReference type="EMBL" id="JNGW01000097">
    <property type="protein sequence ID" value="KDR51670.1"/>
    <property type="molecule type" value="Genomic_DNA"/>
</dbReference>
<name>A0A069QFX7_HOYLO</name>
<dbReference type="HOGENOM" id="CLU_3220149_0_0_10"/>